<dbReference type="AlphaFoldDB" id="A0A2A9FG25"/>
<name>A0A2A9FG25_9PSEU</name>
<dbReference type="EMBL" id="PDJK01000002">
    <property type="protein sequence ID" value="PFG49726.1"/>
    <property type="molecule type" value="Genomic_DNA"/>
</dbReference>
<sequence>MYPLAEGEQLLWSGRPPGVSAKSVWGPCVAAEGCEGTLHGL</sequence>
<accession>A0A2A9FG25</accession>
<comment type="caution">
    <text evidence="1">The sequence shown here is derived from an EMBL/GenBank/DDBJ whole genome shotgun (WGS) entry which is preliminary data.</text>
</comment>
<gene>
    <name evidence="1" type="ORF">ATK36_4900</name>
</gene>
<dbReference type="Proteomes" id="UP000243542">
    <property type="component" value="Unassembled WGS sequence"/>
</dbReference>
<evidence type="ECO:0000313" key="2">
    <source>
        <dbReference type="Proteomes" id="UP000243542"/>
    </source>
</evidence>
<reference evidence="1 2" key="1">
    <citation type="submission" date="2017-10" db="EMBL/GenBank/DDBJ databases">
        <title>Sequencing the genomes of 1000 actinobacteria strains.</title>
        <authorList>
            <person name="Klenk H.-P."/>
        </authorList>
    </citation>
    <scope>NUCLEOTIDE SEQUENCE [LARGE SCALE GENOMIC DNA]</scope>
    <source>
        <strain evidence="1 2">DSM 46092</strain>
    </source>
</reference>
<keyword evidence="2" id="KW-1185">Reference proteome</keyword>
<evidence type="ECO:0000313" key="1">
    <source>
        <dbReference type="EMBL" id="PFG49726.1"/>
    </source>
</evidence>
<organism evidence="1 2">
    <name type="scientific">Amycolatopsis sulphurea</name>
    <dbReference type="NCBI Taxonomy" id="76022"/>
    <lineage>
        <taxon>Bacteria</taxon>
        <taxon>Bacillati</taxon>
        <taxon>Actinomycetota</taxon>
        <taxon>Actinomycetes</taxon>
        <taxon>Pseudonocardiales</taxon>
        <taxon>Pseudonocardiaceae</taxon>
        <taxon>Amycolatopsis</taxon>
    </lineage>
</organism>
<proteinExistence type="predicted"/>
<protein>
    <submittedName>
        <fullName evidence="1">Uncharacterized protein</fullName>
    </submittedName>
</protein>